<organism evidence="1 2">
    <name type="scientific">Bifidobacterium panos</name>
    <dbReference type="NCBI Taxonomy" id="2675321"/>
    <lineage>
        <taxon>Bacteria</taxon>
        <taxon>Bacillati</taxon>
        <taxon>Actinomycetota</taxon>
        <taxon>Actinomycetes</taxon>
        <taxon>Bifidobacteriales</taxon>
        <taxon>Bifidobacteriaceae</taxon>
        <taxon>Bifidobacterium</taxon>
    </lineage>
</organism>
<sequence length="223" mass="26010">MLEASLFVDESGENGTQSKYYLLTLVLHEQSDNILQIIDIYENDLRAKRLPNIPLHTSPLMYSKDDYAGMDIQDRKRLLQSFFTMLQHMPIKYHTFSYKKSELRDGAALEARMKRDVVNFIFDNLDYLQGFDKVKVYYDDGQQVVTKALHDAVEYALSTEAVMYKDGSPKDYRLAQAADLICTLELAALRFEAGETTKTYDRFFGTYGYFKKNWLKKIRKKLL</sequence>
<reference evidence="1 2" key="1">
    <citation type="submission" date="2020-02" db="EMBL/GenBank/DDBJ databases">
        <title>Characterization of phylogenetic diversity of novel bifidobacterial species isolated in Czech ZOOs.</title>
        <authorList>
            <person name="Lugli G.A."/>
            <person name="Vera N.B."/>
            <person name="Ventura M."/>
        </authorList>
    </citation>
    <scope>NUCLEOTIDE SEQUENCE [LARGE SCALE GENOMIC DNA]</scope>
    <source>
        <strain evidence="1 2">DSM 109963</strain>
    </source>
</reference>
<dbReference type="EMBL" id="JAAIIJ010000002">
    <property type="protein sequence ID" value="NMN01490.1"/>
    <property type="molecule type" value="Genomic_DNA"/>
</dbReference>
<gene>
    <name evidence="1" type="ORF">G1C94_0111</name>
</gene>
<accession>A0ABX1SUJ6</accession>
<proteinExistence type="predicted"/>
<dbReference type="InterPro" id="IPR024524">
    <property type="entry name" value="DUF3800"/>
</dbReference>
<name>A0ABX1SUJ6_9BIFI</name>
<evidence type="ECO:0000313" key="1">
    <source>
        <dbReference type="EMBL" id="NMN01490.1"/>
    </source>
</evidence>
<dbReference type="Pfam" id="PF12686">
    <property type="entry name" value="DUF3800"/>
    <property type="match status" value="1"/>
</dbReference>
<comment type="caution">
    <text evidence="1">The sequence shown here is derived from an EMBL/GenBank/DDBJ whole genome shotgun (WGS) entry which is preliminary data.</text>
</comment>
<dbReference type="Proteomes" id="UP000553756">
    <property type="component" value="Unassembled WGS sequence"/>
</dbReference>
<dbReference type="RefSeq" id="WP_172143724.1">
    <property type="nucleotide sequence ID" value="NZ_JAAIIJ010000002.1"/>
</dbReference>
<evidence type="ECO:0000313" key="2">
    <source>
        <dbReference type="Proteomes" id="UP000553756"/>
    </source>
</evidence>
<keyword evidence="2" id="KW-1185">Reference proteome</keyword>
<protein>
    <submittedName>
        <fullName evidence="1">ABC transporter</fullName>
    </submittedName>
</protein>